<gene>
    <name evidence="15" type="primary">atpC</name>
    <name evidence="19" type="ORF">MIN45_P0785</name>
</gene>
<protein>
    <recommendedName>
        <fullName evidence="5 15">ATP synthase epsilon chain</fullName>
    </recommendedName>
    <alternativeName>
        <fullName evidence="14 15">ATP synthase F1 sector epsilon subunit</fullName>
    </alternativeName>
    <alternativeName>
        <fullName evidence="13 15">F-ATPase epsilon subunit</fullName>
    </alternativeName>
</protein>
<dbReference type="PANTHER" id="PTHR13822:SF10">
    <property type="entry name" value="ATP SYNTHASE EPSILON CHAIN, CHLOROPLASTIC"/>
    <property type="match status" value="1"/>
</dbReference>
<evidence type="ECO:0000259" key="18">
    <source>
        <dbReference type="Pfam" id="PF02823"/>
    </source>
</evidence>
<dbReference type="PANTHER" id="PTHR13822">
    <property type="entry name" value="ATP SYNTHASE DELTA/EPSILON CHAIN"/>
    <property type="match status" value="1"/>
</dbReference>
<keyword evidence="12 15" id="KW-0066">ATP synthesis</keyword>
<accession>A0AAU9CGG4</accession>
<keyword evidence="20" id="KW-1185">Reference proteome</keyword>
<dbReference type="InterPro" id="IPR036794">
    <property type="entry name" value="ATP_F1_dsu/esu_C_sf"/>
</dbReference>
<reference evidence="20" key="1">
    <citation type="journal article" date="2024" name="Int. J. Syst. Evol. Microbiol.">
        <title>Methylomarinovum tepidoasis sp. nov., a moderately thermophilic methanotroph of the family Methylothermaceae isolated from a deep-sea hydrothermal field.</title>
        <authorList>
            <person name="Hirayama H."/>
            <person name="Takaki Y."/>
            <person name="Abe M."/>
            <person name="Miyazaki M."/>
            <person name="Uematsu K."/>
            <person name="Matsui Y."/>
            <person name="Takai K."/>
        </authorList>
    </citation>
    <scope>NUCLEOTIDE SEQUENCE [LARGE SCALE GENOMIC DNA]</scope>
    <source>
        <strain evidence="20">IN45</strain>
    </source>
</reference>
<evidence type="ECO:0000256" key="7">
    <source>
        <dbReference type="ARBA" id="ARBA00022475"/>
    </source>
</evidence>
<evidence type="ECO:0000256" key="12">
    <source>
        <dbReference type="ARBA" id="ARBA00023310"/>
    </source>
</evidence>
<dbReference type="InterPro" id="IPR036771">
    <property type="entry name" value="ATPsynth_dsu/esu_N"/>
</dbReference>
<evidence type="ECO:0000256" key="1">
    <source>
        <dbReference type="ARBA" id="ARBA00003543"/>
    </source>
</evidence>
<evidence type="ECO:0000256" key="6">
    <source>
        <dbReference type="ARBA" id="ARBA00022448"/>
    </source>
</evidence>
<dbReference type="AlphaFoldDB" id="A0AAU9CGG4"/>
<feature type="domain" description="ATP synthase F1 complex delta/epsilon subunit N-terminal" evidence="18">
    <location>
        <begin position="5"/>
        <end position="84"/>
    </location>
</feature>
<evidence type="ECO:0000313" key="19">
    <source>
        <dbReference type="EMBL" id="BCX88416.1"/>
    </source>
</evidence>
<keyword evidence="10 15" id="KW-0472">Membrane</keyword>
<evidence type="ECO:0000256" key="8">
    <source>
        <dbReference type="ARBA" id="ARBA00022781"/>
    </source>
</evidence>
<dbReference type="Gene3D" id="1.20.5.440">
    <property type="entry name" value="ATP synthase delta/epsilon subunit, C-terminal domain"/>
    <property type="match status" value="1"/>
</dbReference>
<dbReference type="NCBIfam" id="TIGR01216">
    <property type="entry name" value="ATP_synt_epsi"/>
    <property type="match status" value="1"/>
</dbReference>
<dbReference type="NCBIfam" id="NF001847">
    <property type="entry name" value="PRK00571.1-4"/>
    <property type="match status" value="1"/>
</dbReference>
<evidence type="ECO:0000256" key="9">
    <source>
        <dbReference type="ARBA" id="ARBA00023065"/>
    </source>
</evidence>
<dbReference type="Pfam" id="PF02823">
    <property type="entry name" value="ATP-synt_DE_N"/>
    <property type="match status" value="1"/>
</dbReference>
<keyword evidence="6 15" id="KW-0813">Transport</keyword>
<dbReference type="GO" id="GO:0005886">
    <property type="term" value="C:plasma membrane"/>
    <property type="evidence" value="ECO:0007669"/>
    <property type="project" value="UniProtKB-SubCell"/>
</dbReference>
<comment type="function">
    <text evidence="1 15">Produces ATP from ADP in the presence of a proton gradient across the membrane.</text>
</comment>
<dbReference type="HAMAP" id="MF_00530">
    <property type="entry name" value="ATP_synth_epsil_bac"/>
    <property type="match status" value="1"/>
</dbReference>
<dbReference type="EMBL" id="AP024718">
    <property type="protein sequence ID" value="BCX88416.1"/>
    <property type="molecule type" value="Genomic_DNA"/>
</dbReference>
<evidence type="ECO:0000256" key="10">
    <source>
        <dbReference type="ARBA" id="ARBA00023136"/>
    </source>
</evidence>
<feature type="domain" description="ATP synthase epsilon subunit C-terminal" evidence="17">
    <location>
        <begin position="88"/>
        <end position="132"/>
    </location>
</feature>
<keyword evidence="7 15" id="KW-1003">Cell membrane</keyword>
<dbReference type="SUPFAM" id="SSF51344">
    <property type="entry name" value="Epsilon subunit of F1F0-ATP synthase N-terminal domain"/>
    <property type="match status" value="1"/>
</dbReference>
<evidence type="ECO:0000256" key="2">
    <source>
        <dbReference type="ARBA" id="ARBA00004202"/>
    </source>
</evidence>
<evidence type="ECO:0000256" key="16">
    <source>
        <dbReference type="RuleBase" id="RU003656"/>
    </source>
</evidence>
<dbReference type="FunFam" id="1.20.5.440:FF:000001">
    <property type="entry name" value="ATP synthase epsilon chain"/>
    <property type="match status" value="1"/>
</dbReference>
<dbReference type="CDD" id="cd12152">
    <property type="entry name" value="F1-ATPase_delta"/>
    <property type="match status" value="1"/>
</dbReference>
<dbReference type="Proteomes" id="UP001321450">
    <property type="component" value="Chromosome"/>
</dbReference>
<proteinExistence type="inferred from homology"/>
<dbReference type="KEGG" id="meiy:MIN45_P0785"/>
<evidence type="ECO:0000313" key="20">
    <source>
        <dbReference type="Proteomes" id="UP001321450"/>
    </source>
</evidence>
<evidence type="ECO:0000256" key="13">
    <source>
        <dbReference type="ARBA" id="ARBA00030215"/>
    </source>
</evidence>
<evidence type="ECO:0000259" key="17">
    <source>
        <dbReference type="Pfam" id="PF00401"/>
    </source>
</evidence>
<evidence type="ECO:0000256" key="3">
    <source>
        <dbReference type="ARBA" id="ARBA00005712"/>
    </source>
</evidence>
<sequence>MAMTIHVDIVSAEAEIYSGTAEMVFAPAELGEVGIAPRHAPFLSRLIPGEVRVKVSASEELPFYVSGGIIEVQPHVVTVLADTAIRAKDIDEAAALEAKRRAEEALKDRSGKIDYAKAQAELAEAVRQLQILERYKKHKGRFEK</sequence>
<dbReference type="InterPro" id="IPR020546">
    <property type="entry name" value="ATP_synth_F1_dsu/esu_N"/>
</dbReference>
<dbReference type="InterPro" id="IPR020547">
    <property type="entry name" value="ATP_synth_F1_esu_C"/>
</dbReference>
<evidence type="ECO:0000256" key="5">
    <source>
        <dbReference type="ARBA" id="ARBA00014480"/>
    </source>
</evidence>
<evidence type="ECO:0000256" key="15">
    <source>
        <dbReference type="HAMAP-Rule" id="MF_00530"/>
    </source>
</evidence>
<dbReference type="Pfam" id="PF00401">
    <property type="entry name" value="ATP-synt_DE"/>
    <property type="match status" value="1"/>
</dbReference>
<keyword evidence="9 15" id="KW-0406">Ion transport</keyword>
<dbReference type="Gene3D" id="2.60.15.10">
    <property type="entry name" value="F0F1 ATP synthase delta/epsilon subunit, N-terminal"/>
    <property type="match status" value="1"/>
</dbReference>
<dbReference type="InterPro" id="IPR001469">
    <property type="entry name" value="ATP_synth_F1_dsu/esu"/>
</dbReference>
<organism evidence="19 20">
    <name type="scientific">Methylomarinovum tepidoasis</name>
    <dbReference type="NCBI Taxonomy" id="2840183"/>
    <lineage>
        <taxon>Bacteria</taxon>
        <taxon>Pseudomonadati</taxon>
        <taxon>Pseudomonadota</taxon>
        <taxon>Gammaproteobacteria</taxon>
        <taxon>Methylococcales</taxon>
        <taxon>Methylothermaceae</taxon>
        <taxon>Methylomarinovum</taxon>
    </lineage>
</organism>
<dbReference type="FunFam" id="2.60.15.10:FF:000001">
    <property type="entry name" value="ATP synthase epsilon chain"/>
    <property type="match status" value="1"/>
</dbReference>
<comment type="subunit">
    <text evidence="4 15 16">F-type ATPases have 2 components, CF(1) - the catalytic core - and CF(0) - the membrane proton channel. CF(1) has five subunits: alpha(3), beta(3), gamma(1), delta(1), epsilon(1). CF(0) has three main subunits: a, b and c.</text>
</comment>
<dbReference type="RefSeq" id="WP_286293531.1">
    <property type="nucleotide sequence ID" value="NZ_AP024718.1"/>
</dbReference>
<name>A0AAU9CGG4_9GAMM</name>
<keyword evidence="8 15" id="KW-0375">Hydrogen ion transport</keyword>
<evidence type="ECO:0000256" key="11">
    <source>
        <dbReference type="ARBA" id="ARBA00023196"/>
    </source>
</evidence>
<evidence type="ECO:0000256" key="14">
    <source>
        <dbReference type="ARBA" id="ARBA00031795"/>
    </source>
</evidence>
<dbReference type="GO" id="GO:0005524">
    <property type="term" value="F:ATP binding"/>
    <property type="evidence" value="ECO:0007669"/>
    <property type="project" value="UniProtKB-UniRule"/>
</dbReference>
<comment type="subcellular location">
    <subcellularLocation>
        <location evidence="2 15">Cell membrane</location>
        <topology evidence="2 15">Peripheral membrane protein</topology>
    </subcellularLocation>
</comment>
<comment type="similarity">
    <text evidence="3 15 16">Belongs to the ATPase epsilon chain family.</text>
</comment>
<dbReference type="GO" id="GO:0045259">
    <property type="term" value="C:proton-transporting ATP synthase complex"/>
    <property type="evidence" value="ECO:0007669"/>
    <property type="project" value="UniProtKB-KW"/>
</dbReference>
<evidence type="ECO:0000256" key="4">
    <source>
        <dbReference type="ARBA" id="ARBA00011648"/>
    </source>
</evidence>
<dbReference type="GO" id="GO:0046933">
    <property type="term" value="F:proton-transporting ATP synthase activity, rotational mechanism"/>
    <property type="evidence" value="ECO:0007669"/>
    <property type="project" value="UniProtKB-UniRule"/>
</dbReference>
<keyword evidence="11 15" id="KW-0139">CF(1)</keyword>
<dbReference type="SUPFAM" id="SSF46604">
    <property type="entry name" value="Epsilon subunit of F1F0-ATP synthase C-terminal domain"/>
    <property type="match status" value="1"/>
</dbReference>